<evidence type="ECO:0000256" key="3">
    <source>
        <dbReference type="PIRSR" id="PIRSR000097-3"/>
    </source>
</evidence>
<dbReference type="PROSITE" id="PS00062">
    <property type="entry name" value="ALDOKETO_REDUCTASE_2"/>
    <property type="match status" value="1"/>
</dbReference>
<dbReference type="PRINTS" id="PR00069">
    <property type="entry name" value="ALDKETRDTASE"/>
</dbReference>
<dbReference type="PANTHER" id="PTHR11732">
    <property type="entry name" value="ALDO/KETO REDUCTASE"/>
    <property type="match status" value="1"/>
</dbReference>
<feature type="binding site" evidence="2">
    <location>
        <position position="101"/>
    </location>
    <ligand>
        <name>substrate</name>
    </ligand>
</feature>
<dbReference type="InterPro" id="IPR020471">
    <property type="entry name" value="AKR"/>
</dbReference>
<dbReference type="Pfam" id="PF00248">
    <property type="entry name" value="Aldo_ket_red"/>
    <property type="match status" value="1"/>
</dbReference>
<feature type="site" description="Lowers pKa of active site Tyr" evidence="3">
    <location>
        <position position="70"/>
    </location>
</feature>
<reference evidence="5" key="1">
    <citation type="submission" date="2023-07" db="EMBL/GenBank/DDBJ databases">
        <authorList>
            <consortium name="AG Swart"/>
            <person name="Singh M."/>
            <person name="Singh A."/>
            <person name="Seah K."/>
            <person name="Emmerich C."/>
        </authorList>
    </citation>
    <scope>NUCLEOTIDE SEQUENCE</scope>
    <source>
        <strain evidence="5">DP1</strain>
    </source>
</reference>
<dbReference type="EMBL" id="CAMPGE010018476">
    <property type="protein sequence ID" value="CAI2376889.1"/>
    <property type="molecule type" value="Genomic_DNA"/>
</dbReference>
<dbReference type="SUPFAM" id="SSF51430">
    <property type="entry name" value="NAD(P)-linked oxidoreductase"/>
    <property type="match status" value="1"/>
</dbReference>
<sequence>MESTSPVPMVGFGTWKMENTDNLYKAVVELGYRHILTGHYYENEDMIGQALTKIFEETDIKREDLFISYKLWGTQMKDVEGALTNCLEKFNIDYLDLYMVHFPVAYELDEESNPKQVKIPIHKVWENMELMVEKGLTKQIGVSNFNVQSLLDMMTYAKIIPQFNEIELHPYLTQEAMLRFLKKYKITPIGYCALGRSDPEKGINCEETITEIATKYGKTNAQIAMRWGIQRGYPVISKSSNFERLKLNIDVFDFELTDEEMKTISSLNKNERVVRGENLENCLYDEIFA</sequence>
<feature type="active site" description="Proton donor" evidence="1">
    <location>
        <position position="41"/>
    </location>
</feature>
<dbReference type="PIRSF" id="PIRSF000097">
    <property type="entry name" value="AKR"/>
    <property type="match status" value="1"/>
</dbReference>
<evidence type="ECO:0000259" key="4">
    <source>
        <dbReference type="Pfam" id="PF00248"/>
    </source>
</evidence>
<evidence type="ECO:0000256" key="1">
    <source>
        <dbReference type="PIRSR" id="PIRSR000097-1"/>
    </source>
</evidence>
<dbReference type="InterPro" id="IPR036812">
    <property type="entry name" value="NAD(P)_OxRdtase_dom_sf"/>
</dbReference>
<organism evidence="5 6">
    <name type="scientific">Euplotes crassus</name>
    <dbReference type="NCBI Taxonomy" id="5936"/>
    <lineage>
        <taxon>Eukaryota</taxon>
        <taxon>Sar</taxon>
        <taxon>Alveolata</taxon>
        <taxon>Ciliophora</taxon>
        <taxon>Intramacronucleata</taxon>
        <taxon>Spirotrichea</taxon>
        <taxon>Hypotrichia</taxon>
        <taxon>Euplotida</taxon>
        <taxon>Euplotidae</taxon>
        <taxon>Moneuplotes</taxon>
    </lineage>
</organism>
<dbReference type="AlphaFoldDB" id="A0AAD1XQC1"/>
<protein>
    <recommendedName>
        <fullName evidence="4">NADP-dependent oxidoreductase domain-containing protein</fullName>
    </recommendedName>
</protein>
<name>A0AAD1XQC1_EUPCR</name>
<evidence type="ECO:0000313" key="6">
    <source>
        <dbReference type="Proteomes" id="UP001295684"/>
    </source>
</evidence>
<gene>
    <name evidence="5" type="ORF">ECRASSUSDP1_LOCUS18266</name>
</gene>
<comment type="caution">
    <text evidence="5">The sequence shown here is derived from an EMBL/GenBank/DDBJ whole genome shotgun (WGS) entry which is preliminary data.</text>
</comment>
<evidence type="ECO:0000256" key="2">
    <source>
        <dbReference type="PIRSR" id="PIRSR000097-2"/>
    </source>
</evidence>
<dbReference type="Proteomes" id="UP001295684">
    <property type="component" value="Unassembled WGS sequence"/>
</dbReference>
<dbReference type="GO" id="GO:0016491">
    <property type="term" value="F:oxidoreductase activity"/>
    <property type="evidence" value="ECO:0007669"/>
    <property type="project" value="InterPro"/>
</dbReference>
<dbReference type="InterPro" id="IPR018170">
    <property type="entry name" value="Aldo/ket_reductase_CS"/>
</dbReference>
<keyword evidence="6" id="KW-1185">Reference proteome</keyword>
<proteinExistence type="predicted"/>
<feature type="domain" description="NADP-dependent oxidoreductase" evidence="4">
    <location>
        <begin position="11"/>
        <end position="268"/>
    </location>
</feature>
<accession>A0AAD1XQC1</accession>
<dbReference type="CDD" id="cd19071">
    <property type="entry name" value="AKR_AKR1-5-like"/>
    <property type="match status" value="1"/>
</dbReference>
<dbReference type="Gene3D" id="3.20.20.100">
    <property type="entry name" value="NADP-dependent oxidoreductase domain"/>
    <property type="match status" value="1"/>
</dbReference>
<dbReference type="InterPro" id="IPR023210">
    <property type="entry name" value="NADP_OxRdtase_dom"/>
</dbReference>
<evidence type="ECO:0000313" key="5">
    <source>
        <dbReference type="EMBL" id="CAI2376889.1"/>
    </source>
</evidence>